<evidence type="ECO:0000313" key="4">
    <source>
        <dbReference type="EMBL" id="KWV12074.1"/>
    </source>
</evidence>
<dbReference type="PANTHER" id="PTHR13693">
    <property type="entry name" value="CLASS II AMINOTRANSFERASE/8-AMINO-7-OXONONANOATE SYNTHASE"/>
    <property type="match status" value="1"/>
</dbReference>
<dbReference type="GO" id="GO:0016740">
    <property type="term" value="F:transferase activity"/>
    <property type="evidence" value="ECO:0007669"/>
    <property type="project" value="UniProtKB-KW"/>
</dbReference>
<organism evidence="4 5">
    <name type="scientific">Xanthomonas campestris pv. translucens</name>
    <dbReference type="NCBI Taxonomy" id="343"/>
    <lineage>
        <taxon>Bacteria</taxon>
        <taxon>Pseudomonadati</taxon>
        <taxon>Pseudomonadota</taxon>
        <taxon>Gammaproteobacteria</taxon>
        <taxon>Lysobacterales</taxon>
        <taxon>Lysobacteraceae</taxon>
        <taxon>Xanthomonas</taxon>
        <taxon>Xanthomonas translucens group</taxon>
    </lineage>
</organism>
<dbReference type="InterPro" id="IPR004839">
    <property type="entry name" value="Aminotransferase_I/II_large"/>
</dbReference>
<dbReference type="EMBL" id="LNTA01000237">
    <property type="protein sequence ID" value="KWV12074.1"/>
    <property type="molecule type" value="Genomic_DNA"/>
</dbReference>
<sequence>MDGAALAVALAVARPSGRVAHARLRKFYPAGPVVYAHRHGAFTGARAIVGWPLASGLSTLDQPATAPTMKPSLPTVSLAADAVGQCDPLPQSGENFDPALLFDNRGMRLRQRAQYVATLVAHDREQGRMPYHRQICSPADRQVLLRDDAGGAARPVLMFGSNNYLGLANHPHVRERVGRAIAEYGTGIGGPPFLNGYLRITRELEERLAAHKGQEDAMIFPSGFSANLALPGALARNGDRIYYDAYSHASWFDGLKLAGLSSRRFPHNDLQRLTHWLERSGRCEQDTFVAVEGVYSMDGDLAPLDQLVPLCKRHSALLVVDDAHGTGVLGAHGGGSGEHFGVAQGIDVLMGTFSKTLAVNGGFVCASRPLIEYLRWISRSYMFSAALPPATIAAAHGALDVIAAEPERMRQLHANAAGLCARLNALPWGLDVSTPSAILIVHTPPGMDAKAAAMRLEQLGLFVNPVHFPAVPRGQERLRISVMATHTEQDLDRLAEGIDRIWGEHAHGDARLRAQA</sequence>
<dbReference type="AlphaFoldDB" id="A0A109HH50"/>
<dbReference type="Proteomes" id="UP000055854">
    <property type="component" value="Unassembled WGS sequence"/>
</dbReference>
<keyword evidence="2 4" id="KW-0808">Transferase</keyword>
<comment type="caution">
    <text evidence="4">The sequence shown here is derived from an EMBL/GenBank/DDBJ whole genome shotgun (WGS) entry which is preliminary data.</text>
</comment>
<name>A0A109HH50_XANCT</name>
<dbReference type="Gene3D" id="3.40.640.10">
    <property type="entry name" value="Type I PLP-dependent aspartate aminotransferase-like (Major domain)"/>
    <property type="match status" value="1"/>
</dbReference>
<dbReference type="Gene3D" id="3.90.1150.10">
    <property type="entry name" value="Aspartate Aminotransferase, domain 1"/>
    <property type="match status" value="1"/>
</dbReference>
<reference evidence="4 5" key="1">
    <citation type="submission" date="2015-11" db="EMBL/GenBank/DDBJ databases">
        <title>Long Read and Single Molecule DNA Sequencing Simplifies Genome Assembly and TAL Effector Gene Analysis of Xanthomonas translucens.</title>
        <authorList>
            <person name="Peng Z."/>
            <person name="Hu Y."/>
            <person name="Xie J."/>
            <person name="Potnis N."/>
            <person name="Akhunova A."/>
            <person name="Jones J."/>
            <person name="Liu Z."/>
            <person name="White F."/>
            <person name="Liu S."/>
        </authorList>
    </citation>
    <scope>NUCLEOTIDE SEQUENCE [LARGE SCALE GENOMIC DNA]</scope>
    <source>
        <strain evidence="4 5">B1</strain>
    </source>
</reference>
<feature type="domain" description="Aminotransferase class I/classII large" evidence="3">
    <location>
        <begin position="155"/>
        <end position="498"/>
    </location>
</feature>
<dbReference type="OrthoDB" id="9807157at2"/>
<evidence type="ECO:0000256" key="1">
    <source>
        <dbReference type="ARBA" id="ARBA00001933"/>
    </source>
</evidence>
<dbReference type="GO" id="GO:0030170">
    <property type="term" value="F:pyridoxal phosphate binding"/>
    <property type="evidence" value="ECO:0007669"/>
    <property type="project" value="InterPro"/>
</dbReference>
<dbReference type="InterPro" id="IPR015421">
    <property type="entry name" value="PyrdxlP-dep_Trfase_major"/>
</dbReference>
<evidence type="ECO:0000259" key="3">
    <source>
        <dbReference type="Pfam" id="PF00155"/>
    </source>
</evidence>
<evidence type="ECO:0000313" key="5">
    <source>
        <dbReference type="Proteomes" id="UP000055854"/>
    </source>
</evidence>
<dbReference type="Pfam" id="PF00155">
    <property type="entry name" value="Aminotran_1_2"/>
    <property type="match status" value="1"/>
</dbReference>
<comment type="cofactor">
    <cofactor evidence="1">
        <name>pyridoxal 5'-phosphate</name>
        <dbReference type="ChEBI" id="CHEBI:597326"/>
    </cofactor>
</comment>
<proteinExistence type="predicted"/>
<protein>
    <submittedName>
        <fullName evidence="4">Transferase</fullName>
    </submittedName>
</protein>
<accession>A0A109HH50</accession>
<evidence type="ECO:0000256" key="2">
    <source>
        <dbReference type="ARBA" id="ARBA00022679"/>
    </source>
</evidence>
<dbReference type="InterPro" id="IPR015422">
    <property type="entry name" value="PyrdxlP-dep_Trfase_small"/>
</dbReference>
<dbReference type="InterPro" id="IPR050087">
    <property type="entry name" value="AON_synthase_class-II"/>
</dbReference>
<dbReference type="SUPFAM" id="SSF53383">
    <property type="entry name" value="PLP-dependent transferases"/>
    <property type="match status" value="1"/>
</dbReference>
<gene>
    <name evidence="4" type="ORF">ATB53_01260</name>
</gene>
<dbReference type="InterPro" id="IPR015424">
    <property type="entry name" value="PyrdxlP-dep_Trfase"/>
</dbReference>